<dbReference type="STRING" id="1387277.SAMN06295998_106140"/>
<protein>
    <recommendedName>
        <fullName evidence="3">TnsA endonuclease N-terminal domain-containing protein</fullName>
    </recommendedName>
</protein>
<evidence type="ECO:0000313" key="1">
    <source>
        <dbReference type="EMBL" id="SMC81080.1"/>
    </source>
</evidence>
<dbReference type="Proteomes" id="UP000192330">
    <property type="component" value="Unassembled WGS sequence"/>
</dbReference>
<accession>A0A1W2C7G6</accession>
<dbReference type="EMBL" id="FWYD01000006">
    <property type="protein sequence ID" value="SMC81080.1"/>
    <property type="molecule type" value="Genomic_DNA"/>
</dbReference>
<dbReference type="RefSeq" id="WP_084353027.1">
    <property type="nucleotide sequence ID" value="NZ_FWYD01000006.1"/>
</dbReference>
<proteinExistence type="predicted"/>
<keyword evidence="2" id="KW-1185">Reference proteome</keyword>
<evidence type="ECO:0000313" key="2">
    <source>
        <dbReference type="Proteomes" id="UP000192330"/>
    </source>
</evidence>
<dbReference type="OrthoDB" id="7982727at2"/>
<organism evidence="1 2">
    <name type="scientific">Primorskyibacter flagellatus</name>
    <dbReference type="NCBI Taxonomy" id="1387277"/>
    <lineage>
        <taxon>Bacteria</taxon>
        <taxon>Pseudomonadati</taxon>
        <taxon>Pseudomonadota</taxon>
        <taxon>Alphaproteobacteria</taxon>
        <taxon>Rhodobacterales</taxon>
        <taxon>Roseobacteraceae</taxon>
        <taxon>Primorskyibacter</taxon>
    </lineage>
</organism>
<gene>
    <name evidence="1" type="ORF">SAMN06295998_106140</name>
</gene>
<reference evidence="1 2" key="1">
    <citation type="submission" date="2017-04" db="EMBL/GenBank/DDBJ databases">
        <authorList>
            <person name="Afonso C.L."/>
            <person name="Miller P.J."/>
            <person name="Scott M.A."/>
            <person name="Spackman E."/>
            <person name="Goraichik I."/>
            <person name="Dimitrov K.M."/>
            <person name="Suarez D.L."/>
            <person name="Swayne D.E."/>
        </authorList>
    </citation>
    <scope>NUCLEOTIDE SEQUENCE [LARGE SCALE GENOMIC DNA]</scope>
    <source>
        <strain evidence="1 2">CGMCC 1.12644</strain>
    </source>
</reference>
<sequence length="224" mass="25559">MMKMPDGGITMPERVQLARKTAVGAREHQSGQVTMDPDEGYTMGYDSNTEMKWKLVLLARPGVAWIESQVKFQWLDTDGKKGEHFFDFRVLMADGQRVAIMVKSEYRRNQPKVQDELAEIAARVPRSFADQVVVMTERDIDPVEYFNAEMMHEMRRPDPDADAGARRLLGEIVGAVRIQDLVDAIGLGPRGFRAVVRLLRSHELELTLNVRITHEAYVRRSMSK</sequence>
<evidence type="ECO:0008006" key="3">
    <source>
        <dbReference type="Google" id="ProtNLM"/>
    </source>
</evidence>
<dbReference type="AlphaFoldDB" id="A0A1W2C7G6"/>
<name>A0A1W2C7G6_9RHOB</name>